<dbReference type="PIRSF" id="PIRSF005610">
    <property type="entry name" value="SirB"/>
    <property type="match status" value="1"/>
</dbReference>
<protein>
    <recommendedName>
        <fullName evidence="4">Invasion gene expression up-regulator SirB</fullName>
    </recommendedName>
</protein>
<keyword evidence="1" id="KW-0472">Membrane</keyword>
<dbReference type="GO" id="GO:0005886">
    <property type="term" value="C:plasma membrane"/>
    <property type="evidence" value="ECO:0007669"/>
    <property type="project" value="TreeGrafter"/>
</dbReference>
<feature type="transmembrane region" description="Helical" evidence="1">
    <location>
        <begin position="73"/>
        <end position="92"/>
    </location>
</feature>
<dbReference type="Proteomes" id="UP000006755">
    <property type="component" value="Unassembled WGS sequence"/>
</dbReference>
<dbReference type="OrthoDB" id="5588650at2"/>
<comment type="caution">
    <text evidence="2">The sequence shown here is derived from an EMBL/GenBank/DDBJ whole genome shotgun (WGS) entry which is preliminary data.</text>
</comment>
<feature type="transmembrane region" description="Helical" evidence="1">
    <location>
        <begin position="99"/>
        <end position="120"/>
    </location>
</feature>
<dbReference type="STRING" id="745411.B3C1_13763"/>
<gene>
    <name evidence="2" type="ORF">B3C1_13763</name>
</gene>
<dbReference type="RefSeq" id="WP_008485556.1">
    <property type="nucleotide sequence ID" value="NZ_AMRI01000020.1"/>
</dbReference>
<dbReference type="InterPro" id="IPR007360">
    <property type="entry name" value="SirB"/>
</dbReference>
<evidence type="ECO:0000313" key="2">
    <source>
        <dbReference type="EMBL" id="EKE70609.1"/>
    </source>
</evidence>
<dbReference type="Pfam" id="PF04247">
    <property type="entry name" value="SirB"/>
    <property type="match status" value="1"/>
</dbReference>
<proteinExistence type="predicted"/>
<evidence type="ECO:0008006" key="4">
    <source>
        <dbReference type="Google" id="ProtNLM"/>
    </source>
</evidence>
<organism evidence="2 3">
    <name type="scientific">Gallaecimonas xiamenensis 3-C-1</name>
    <dbReference type="NCBI Taxonomy" id="745411"/>
    <lineage>
        <taxon>Bacteria</taxon>
        <taxon>Pseudomonadati</taxon>
        <taxon>Pseudomonadota</taxon>
        <taxon>Gammaproteobacteria</taxon>
        <taxon>Enterobacterales</taxon>
        <taxon>Gallaecimonadaceae</taxon>
        <taxon>Gallaecimonas</taxon>
    </lineage>
</organism>
<sequence length="127" mass="14540">MALLYPALKHLHLLAIFGSLFLLSLRFIMDLRGRDWRQKKVLRILPRAFDSLLLLTAIGLCVLLSSYPFQSPWVTEKLFGLLAYVLLGVIALQRHRSKLMRFFALGGAYGWVVYNAKLAISKMPMVF</sequence>
<keyword evidence="1" id="KW-0812">Transmembrane</keyword>
<evidence type="ECO:0000313" key="3">
    <source>
        <dbReference type="Proteomes" id="UP000006755"/>
    </source>
</evidence>
<evidence type="ECO:0000256" key="1">
    <source>
        <dbReference type="SAM" id="Phobius"/>
    </source>
</evidence>
<feature type="transmembrane region" description="Helical" evidence="1">
    <location>
        <begin position="49"/>
        <end position="67"/>
    </location>
</feature>
<dbReference type="PANTHER" id="PTHR39594">
    <property type="entry name" value="PROTEIN YCHQ"/>
    <property type="match status" value="1"/>
</dbReference>
<reference evidence="2 3" key="1">
    <citation type="journal article" date="2012" name="J. Bacteriol.">
        <title>Genome Sequence of Gallaecimonas xiamenensis Type Strain 3-C-1.</title>
        <authorList>
            <person name="Lai Q."/>
            <person name="Wang L."/>
            <person name="Wang W."/>
            <person name="Shao Z."/>
        </authorList>
    </citation>
    <scope>NUCLEOTIDE SEQUENCE [LARGE SCALE GENOMIC DNA]</scope>
    <source>
        <strain evidence="2 3">3-C-1</strain>
    </source>
</reference>
<dbReference type="PANTHER" id="PTHR39594:SF1">
    <property type="entry name" value="PROTEIN YCHQ"/>
    <property type="match status" value="1"/>
</dbReference>
<dbReference type="AlphaFoldDB" id="K2JJA4"/>
<name>K2JJA4_9GAMM</name>
<dbReference type="EMBL" id="AMRI01000020">
    <property type="protein sequence ID" value="EKE70609.1"/>
    <property type="molecule type" value="Genomic_DNA"/>
</dbReference>
<keyword evidence="3" id="KW-1185">Reference proteome</keyword>
<dbReference type="eggNOG" id="COG3094">
    <property type="taxonomic scope" value="Bacteria"/>
</dbReference>
<accession>K2JJA4</accession>
<feature type="transmembrane region" description="Helical" evidence="1">
    <location>
        <begin position="12"/>
        <end position="29"/>
    </location>
</feature>
<keyword evidence="1" id="KW-1133">Transmembrane helix</keyword>